<dbReference type="Proteomes" id="UP001462961">
    <property type="component" value="Unassembled WGS sequence"/>
</dbReference>
<comment type="caution">
    <text evidence="1">The sequence shown here is derived from an EMBL/GenBank/DDBJ whole genome shotgun (WGS) entry which is preliminary data.</text>
</comment>
<sequence>MPQILNPAKAFFLLDRYAGEVDLVTPGRRVLELLAAPELDGGQPERQTLRCHCETRMHQDAALRAGLLPASSLSRSYRAASVADEFEVLPFIRKRGGVLKYKNRTISYGKALCSCLKMPTQNVLLVDAIVVDETIGCLGASWNSLPSSSCSSHALSSTCRFLTIHRARHS</sequence>
<accession>A0ABV0E7A3</accession>
<organism evidence="1 2">
    <name type="scientific">Paraburkholderia caribensis</name>
    <dbReference type="NCBI Taxonomy" id="75105"/>
    <lineage>
        <taxon>Bacteria</taxon>
        <taxon>Pseudomonadati</taxon>
        <taxon>Pseudomonadota</taxon>
        <taxon>Betaproteobacteria</taxon>
        <taxon>Burkholderiales</taxon>
        <taxon>Burkholderiaceae</taxon>
        <taxon>Paraburkholderia</taxon>
    </lineage>
</organism>
<evidence type="ECO:0000313" key="2">
    <source>
        <dbReference type="Proteomes" id="UP001462961"/>
    </source>
</evidence>
<proteinExistence type="predicted"/>
<protein>
    <submittedName>
        <fullName evidence="1">Uncharacterized protein</fullName>
    </submittedName>
</protein>
<reference evidence="1 2" key="1">
    <citation type="submission" date="2024-01" db="EMBL/GenBank/DDBJ databases">
        <title>The diversity of rhizobia nodulating Mimosa spp. in eleven states of Brazil covering several biomes is determined by host plant, location, and edaphic factors.</title>
        <authorList>
            <person name="Rouws L."/>
            <person name="Barauna A."/>
            <person name="Beukes C."/>
            <person name="De Faria S.M."/>
            <person name="Gross E."/>
            <person name="Dos Reis Junior F.B."/>
            <person name="Simon M."/>
            <person name="Maluk M."/>
            <person name="Odee D.W."/>
            <person name="Kenicer G."/>
            <person name="Young J.P.W."/>
            <person name="Reis V.M."/>
            <person name="Zilli J."/>
            <person name="James E.K."/>
        </authorList>
    </citation>
    <scope>NUCLEOTIDE SEQUENCE [LARGE SCALE GENOMIC DNA]</scope>
    <source>
        <strain evidence="1 2">JHI1651</strain>
    </source>
</reference>
<evidence type="ECO:0000313" key="1">
    <source>
        <dbReference type="EMBL" id="MEO1759207.1"/>
    </source>
</evidence>
<name>A0ABV0E7A3_9BURK</name>
<gene>
    <name evidence="1" type="ORF">VOI32_35505</name>
</gene>
<dbReference type="RefSeq" id="WP_146174459.1">
    <property type="nucleotide sequence ID" value="NZ_JAYLVJ010000071.1"/>
</dbReference>
<keyword evidence="2" id="KW-1185">Reference proteome</keyword>
<dbReference type="EMBL" id="JAYLVJ010000071">
    <property type="protein sequence ID" value="MEO1759207.1"/>
    <property type="molecule type" value="Genomic_DNA"/>
</dbReference>